<feature type="transmembrane region" description="Helical" evidence="1">
    <location>
        <begin position="31"/>
        <end position="51"/>
    </location>
</feature>
<sequence>MLGDKYRVTAHGRLFAVIRGLCRGKALFDKISGMLINGIGAFIPAILPFLIA</sequence>
<dbReference type="Proteomes" id="UP000595858">
    <property type="component" value="Chromosome"/>
</dbReference>
<organism evidence="2 3">
    <name type="scientific">Enterobacter roggenkampii</name>
    <dbReference type="NCBI Taxonomy" id="1812935"/>
    <lineage>
        <taxon>Bacteria</taxon>
        <taxon>Pseudomonadati</taxon>
        <taxon>Pseudomonadota</taxon>
        <taxon>Gammaproteobacteria</taxon>
        <taxon>Enterobacterales</taxon>
        <taxon>Enterobacteriaceae</taxon>
        <taxon>Enterobacter</taxon>
        <taxon>Enterobacter cloacae complex</taxon>
    </lineage>
</organism>
<keyword evidence="1" id="KW-0812">Transmembrane</keyword>
<reference evidence="2" key="1">
    <citation type="journal article" date="2020" name="J Glob Antimicrob Resist">
        <title>Genomic characterization of clinical Enterobacter roggenkampii co-harboring blaIMP-1- and blaGES-5-encoding IncP6 and mcr-9-encoding IncHI2 plasmids isolated in Japan.</title>
        <authorList>
            <person name="Umeda K."/>
            <person name="Nakamura H."/>
            <person name="Fukuda A."/>
            <person name="Matsumoto Y."/>
            <person name="Motooka D."/>
            <person name="Nakamura S."/>
            <person name="Yasui Y."/>
            <person name="Yoshida H."/>
            <person name="Kawahara R."/>
        </authorList>
    </citation>
    <scope>NUCLEOTIDE SEQUENCE</scope>
    <source>
        <strain evidence="2">OIPH-N260</strain>
    </source>
</reference>
<evidence type="ECO:0000313" key="2">
    <source>
        <dbReference type="EMBL" id="BCL42877.1"/>
    </source>
</evidence>
<evidence type="ECO:0000256" key="1">
    <source>
        <dbReference type="SAM" id="Phobius"/>
    </source>
</evidence>
<keyword evidence="1" id="KW-1133">Transmembrane helix</keyword>
<name>A0AAU9C559_9ENTR</name>
<keyword evidence="1" id="KW-0472">Membrane</keyword>
<proteinExistence type="predicted"/>
<evidence type="ECO:0000313" key="3">
    <source>
        <dbReference type="Proteomes" id="UP000595858"/>
    </source>
</evidence>
<accession>A0AAU9C559</accession>
<dbReference type="EMBL" id="AP023447">
    <property type="protein sequence ID" value="BCL42877.1"/>
    <property type="molecule type" value="Genomic_DNA"/>
</dbReference>
<protein>
    <submittedName>
        <fullName evidence="2">Uncharacterized protein</fullName>
    </submittedName>
</protein>
<gene>
    <name evidence="2" type="ORF">OIPHN260_23790</name>
</gene>
<dbReference type="AlphaFoldDB" id="A0AAU9C559"/>